<dbReference type="EMBL" id="JACEEZ010015458">
    <property type="protein sequence ID" value="KAG0718812.1"/>
    <property type="molecule type" value="Genomic_DNA"/>
</dbReference>
<dbReference type="Proteomes" id="UP000770661">
    <property type="component" value="Unassembled WGS sequence"/>
</dbReference>
<accession>A0A8J4Y233</accession>
<sequence length="157" mass="17180">MSWLLDSKGLGKSLQGAGPLLYGIRLPRVGRRGQQAPALLDKDRVAAMRLIRDSGFRAGTTTLYSLQHRRDVAGLTVMYKVHQQRVPHLHTLRQPLRGLRFSTRAVALASRPSYYSPDVVLGTTSVSSSVSTLAGGMLSLPRSHAMTVQLCKSSRNL</sequence>
<proteinExistence type="predicted"/>
<name>A0A8J4Y233_CHIOP</name>
<dbReference type="OrthoDB" id="7480422at2759"/>
<organism evidence="1 2">
    <name type="scientific">Chionoecetes opilio</name>
    <name type="common">Atlantic snow crab</name>
    <name type="synonym">Cancer opilio</name>
    <dbReference type="NCBI Taxonomy" id="41210"/>
    <lineage>
        <taxon>Eukaryota</taxon>
        <taxon>Metazoa</taxon>
        <taxon>Ecdysozoa</taxon>
        <taxon>Arthropoda</taxon>
        <taxon>Crustacea</taxon>
        <taxon>Multicrustacea</taxon>
        <taxon>Malacostraca</taxon>
        <taxon>Eumalacostraca</taxon>
        <taxon>Eucarida</taxon>
        <taxon>Decapoda</taxon>
        <taxon>Pleocyemata</taxon>
        <taxon>Brachyura</taxon>
        <taxon>Eubrachyura</taxon>
        <taxon>Majoidea</taxon>
        <taxon>Majidae</taxon>
        <taxon>Chionoecetes</taxon>
    </lineage>
</organism>
<reference evidence="1" key="1">
    <citation type="submission" date="2020-07" db="EMBL/GenBank/DDBJ databases">
        <title>The High-quality genome of the commercially important snow crab, Chionoecetes opilio.</title>
        <authorList>
            <person name="Jeong J.-H."/>
            <person name="Ryu S."/>
        </authorList>
    </citation>
    <scope>NUCLEOTIDE SEQUENCE</scope>
    <source>
        <strain evidence="1">MADBK_172401_WGS</strain>
        <tissue evidence="1">Digestive gland</tissue>
    </source>
</reference>
<gene>
    <name evidence="1" type="ORF">GWK47_051734</name>
</gene>
<comment type="caution">
    <text evidence="1">The sequence shown here is derived from an EMBL/GenBank/DDBJ whole genome shotgun (WGS) entry which is preliminary data.</text>
</comment>
<dbReference type="AlphaFoldDB" id="A0A8J4Y233"/>
<protein>
    <submittedName>
        <fullName evidence="1">Uncharacterized protein</fullName>
    </submittedName>
</protein>
<evidence type="ECO:0000313" key="2">
    <source>
        <dbReference type="Proteomes" id="UP000770661"/>
    </source>
</evidence>
<keyword evidence="2" id="KW-1185">Reference proteome</keyword>
<evidence type="ECO:0000313" key="1">
    <source>
        <dbReference type="EMBL" id="KAG0718812.1"/>
    </source>
</evidence>